<dbReference type="Proteomes" id="UP001445732">
    <property type="component" value="Unassembled WGS sequence"/>
</dbReference>
<comment type="caution">
    <text evidence="1">The sequence shown here is derived from an EMBL/GenBank/DDBJ whole genome shotgun (WGS) entry which is preliminary data.</text>
</comment>
<proteinExistence type="predicted"/>
<protein>
    <submittedName>
        <fullName evidence="1">E2/UBC family protein</fullName>
    </submittedName>
</protein>
<dbReference type="EMBL" id="JBEGDD010000003">
    <property type="protein sequence ID" value="MEQ7154589.1"/>
    <property type="molecule type" value="Genomic_DNA"/>
</dbReference>
<dbReference type="RefSeq" id="WP_349683752.1">
    <property type="nucleotide sequence ID" value="NZ_JBEGDD010000003.1"/>
</dbReference>
<dbReference type="Pfam" id="PF14462">
    <property type="entry name" value="Prok-E2_E"/>
    <property type="match status" value="1"/>
</dbReference>
<accession>A0ABV1NML4</accession>
<organism evidence="1 2">
    <name type="scientific">Brevundimonas aurifodinae</name>
    <dbReference type="NCBI Taxonomy" id="1508312"/>
    <lineage>
        <taxon>Bacteria</taxon>
        <taxon>Pseudomonadati</taxon>
        <taxon>Pseudomonadota</taxon>
        <taxon>Alphaproteobacteria</taxon>
        <taxon>Caulobacterales</taxon>
        <taxon>Caulobacteraceae</taxon>
        <taxon>Brevundimonas</taxon>
    </lineage>
</organism>
<name>A0ABV1NML4_9CAUL</name>
<gene>
    <name evidence="1" type="ORF">ABN401_05115</name>
</gene>
<evidence type="ECO:0000313" key="2">
    <source>
        <dbReference type="Proteomes" id="UP001445732"/>
    </source>
</evidence>
<keyword evidence="2" id="KW-1185">Reference proteome</keyword>
<reference evidence="1 2" key="1">
    <citation type="submission" date="2024-06" db="EMBL/GenBank/DDBJ databases">
        <title>Brevundimonas sp. C11.</title>
        <authorList>
            <person name="Maltman C."/>
        </authorList>
    </citation>
    <scope>NUCLEOTIDE SEQUENCE [LARGE SCALE GENOMIC DNA]</scope>
    <source>
        <strain evidence="1 2">C11</strain>
    </source>
</reference>
<evidence type="ECO:0000313" key="1">
    <source>
        <dbReference type="EMBL" id="MEQ7154589.1"/>
    </source>
</evidence>
<dbReference type="InterPro" id="IPR025701">
    <property type="entry name" value="UBQ-conjugat_E2_E"/>
</dbReference>
<sequence length="134" mass="15311">MSRRAFRLPEMDETFLDGLGVAWDTIQEGGVQWLILTAYRLPQGYDHAAVDIAIQISAGYPAAALDMAYLTPPVRRRDGRPINCTESRSTIDGRVWQMWSRHRTPENPWIHGEDDLASHVHYMDAWLAAEFDRA</sequence>